<evidence type="ECO:0000313" key="2">
    <source>
        <dbReference type="Proteomes" id="UP001215598"/>
    </source>
</evidence>
<name>A0AAD7NC94_9AGAR</name>
<comment type="caution">
    <text evidence="1">The sequence shown here is derived from an EMBL/GenBank/DDBJ whole genome shotgun (WGS) entry which is preliminary data.</text>
</comment>
<accession>A0AAD7NC94</accession>
<dbReference type="InterPro" id="IPR053354">
    <property type="entry name" value="MGDG_epimerase"/>
</dbReference>
<protein>
    <submittedName>
        <fullName evidence="1">Uncharacterized protein</fullName>
    </submittedName>
</protein>
<dbReference type="Proteomes" id="UP001215598">
    <property type="component" value="Unassembled WGS sequence"/>
</dbReference>
<organism evidence="1 2">
    <name type="scientific">Mycena metata</name>
    <dbReference type="NCBI Taxonomy" id="1033252"/>
    <lineage>
        <taxon>Eukaryota</taxon>
        <taxon>Fungi</taxon>
        <taxon>Dikarya</taxon>
        <taxon>Basidiomycota</taxon>
        <taxon>Agaricomycotina</taxon>
        <taxon>Agaricomycetes</taxon>
        <taxon>Agaricomycetidae</taxon>
        <taxon>Agaricales</taxon>
        <taxon>Marasmiineae</taxon>
        <taxon>Mycenaceae</taxon>
        <taxon>Mycena</taxon>
    </lineage>
</organism>
<proteinExistence type="predicted"/>
<keyword evidence="2" id="KW-1185">Reference proteome</keyword>
<reference evidence="1" key="1">
    <citation type="submission" date="2023-03" db="EMBL/GenBank/DDBJ databases">
        <title>Massive genome expansion in bonnet fungi (Mycena s.s.) driven by repeated elements and novel gene families across ecological guilds.</title>
        <authorList>
            <consortium name="Lawrence Berkeley National Laboratory"/>
            <person name="Harder C.B."/>
            <person name="Miyauchi S."/>
            <person name="Viragh M."/>
            <person name="Kuo A."/>
            <person name="Thoen E."/>
            <person name="Andreopoulos B."/>
            <person name="Lu D."/>
            <person name="Skrede I."/>
            <person name="Drula E."/>
            <person name="Henrissat B."/>
            <person name="Morin E."/>
            <person name="Kohler A."/>
            <person name="Barry K."/>
            <person name="LaButti K."/>
            <person name="Morin E."/>
            <person name="Salamov A."/>
            <person name="Lipzen A."/>
            <person name="Mereny Z."/>
            <person name="Hegedus B."/>
            <person name="Baldrian P."/>
            <person name="Stursova M."/>
            <person name="Weitz H."/>
            <person name="Taylor A."/>
            <person name="Grigoriev I.V."/>
            <person name="Nagy L.G."/>
            <person name="Martin F."/>
            <person name="Kauserud H."/>
        </authorList>
    </citation>
    <scope>NUCLEOTIDE SEQUENCE</scope>
    <source>
        <strain evidence="1">CBHHK182m</strain>
    </source>
</reference>
<sequence length="691" mass="78174">MDQDPPPNDHKWDGSSRLAQETIERHVEAYERQRAGRLVGAADAVPRLVDLIAHRLAATTDAQAIEDTLNATPAVILQNNLSGWHGIPYSILRHVLRRTFPPGVKEGVEWSQTTLDEWIISNEKWLRNTDASQWQHGLVSLNDVEHIFPGSMSTPTSRIIPRPGKLPGFELLCEARPLQIGIQPSTTAFKRNFYRMSNGLLQNLDWSNVFVAGGIVLGTLMSKNGTQNQTDYWASSDMDIYLYGLSPQEANKKIQHVFDVFSANLPPGTRTFAVRNIKTITFYAKYPLRRIQIVLKLARSPRDVLLNFDLDICAMGWDGSNVWMLPRAARALETGCNVFTMNLIHGHHLSERRASQPQRIFKYASRGYGLRILPSYVSSLERAVVDTSAALAGDDNPPLPLDLSLVANETRLWIQDWTARSRPFPTLVLSPRALPGYSLSAFSMFMRHVALWETRQRGELAVKDDWGPGVFTYEEETDQAHRPPEAEYAWNARFTLQGFRAHITAFNMSEVHSWLDSDWNHRLQRHGVISGNEICDAVQHVVGAPTLELLLHSEFDVTLPVLLPCDFAVYANDLVSQAQASAGLKEIKLLEPAVPSHNYLGVPGKEEEGLFMWRIGSEIMWPQFDRRVDEVFEVLSAFRRVNADLRKGLQVQRLTAELSKRESRGEETEFEVFARWVGKRPPTVATARHHR</sequence>
<dbReference type="PANTHER" id="PTHR43558:SF6">
    <property type="entry name" value="REDUCTASE, PUTATIVE (AFU_ORTHOLOGUE AFUA_3G10540)-RELATED"/>
    <property type="match status" value="1"/>
</dbReference>
<dbReference type="PANTHER" id="PTHR43558">
    <property type="entry name" value="REDUCTASE, PUTATIVE (AFU_ORTHOLOGUE AFUA_3G10540)-RELATED"/>
    <property type="match status" value="1"/>
</dbReference>
<gene>
    <name evidence="1" type="ORF">B0H16DRAFT_1833847</name>
</gene>
<dbReference type="AlphaFoldDB" id="A0AAD7NC94"/>
<dbReference type="EMBL" id="JARKIB010000054">
    <property type="protein sequence ID" value="KAJ7753722.1"/>
    <property type="molecule type" value="Genomic_DNA"/>
</dbReference>
<evidence type="ECO:0000313" key="1">
    <source>
        <dbReference type="EMBL" id="KAJ7753722.1"/>
    </source>
</evidence>